<dbReference type="CDD" id="cd21504">
    <property type="entry name" value="PPP2R3A_B-like"/>
    <property type="match status" value="1"/>
</dbReference>
<keyword evidence="6" id="KW-1185">Reference proteome</keyword>
<organism evidence="5 6">
    <name type="scientific">Actinidia rufa</name>
    <dbReference type="NCBI Taxonomy" id="165716"/>
    <lineage>
        <taxon>Eukaryota</taxon>
        <taxon>Viridiplantae</taxon>
        <taxon>Streptophyta</taxon>
        <taxon>Embryophyta</taxon>
        <taxon>Tracheophyta</taxon>
        <taxon>Spermatophyta</taxon>
        <taxon>Magnoliopsida</taxon>
        <taxon>eudicotyledons</taxon>
        <taxon>Gunneridae</taxon>
        <taxon>Pentapetalae</taxon>
        <taxon>asterids</taxon>
        <taxon>Ericales</taxon>
        <taxon>Actinidiaceae</taxon>
        <taxon>Actinidia</taxon>
    </lineage>
</organism>
<dbReference type="SUPFAM" id="SSF47473">
    <property type="entry name" value="EF-hand"/>
    <property type="match status" value="2"/>
</dbReference>
<sequence>MLVKSLLNNAKAGVPLNFAGTSSSPNAASSNSLPSMFPAGSAPPLSPRSSSGSPRVMKQRVGPSTLGSPLKLVSEPIKELIPQFYFQNGRPPANELKERSLFGINQFFYDHMDGLQVHEFKQVTKEICKLPSFFSTVLFRKIDVDCKGVVTRDNVESALYNRDLHLWRQLKAYGEEVGDLVKVSMHPINQDKDGADGLGQCRLNVVEKGRGVRHSVGLIGYEISWLVERLKKALQGGGLQSEETVVEGFELDGAMAEKIQLGWACINVRSDGRSIPTRILVEWGGIGGMRDCCGACEKERSNFKKFFHSWQQQAFPTCPRDGRSNALCAPEATTWWIRKDLGQSRPMSSRRLVQCCVDIQSNTEGEGWDGKASGSNVGGMELGFVEGWSVQEGELEALDMAMCTLMEIKGLVDPLVETEVLEEGALQMDGFANEDYRLTVKALLKHWKADVDARNLSVKGAYAAHLLLIFYLRDGFVNYWVNSHMLTKDTATQIFTILKQPDLKYLTQDDFKPVLRELLATHPGLEFLQSTPEFQERYAETVIYRIFYYVNRSGNGRLTLRELKRGNLITAMQHADEEEDINKVLRYFSYEHFYVVYCKFWELDTDHDFLIDKENLIRYGNRALTYRIVDRIFSQIPRKFTSKVDGKMGYEDFVYFILSEEDKSSEPSLEYWFNCIDLDENGVLTRNEMQFFYEEQLHRMECMAQEPVLFEDILCQIVDMIGPENESYFTLHDLKGSRLSGSVFNILFNLNKFMAFETRDPFLIRQERENPNLTEWDRFAHREYIRLSMEEDAEDASNGSGDVWDESLEAPF</sequence>
<keyword evidence="1" id="KW-0479">Metal-binding</keyword>
<feature type="region of interest" description="Disordered" evidence="3">
    <location>
        <begin position="23"/>
        <end position="63"/>
    </location>
</feature>
<dbReference type="FunFam" id="1.10.238.220:FF:000003">
    <property type="entry name" value="Phosphoprotein phosphatase 2A regulatory subunit"/>
    <property type="match status" value="1"/>
</dbReference>
<dbReference type="InterPro" id="IPR018247">
    <property type="entry name" value="EF_Hand_1_Ca_BS"/>
</dbReference>
<dbReference type="GO" id="GO:0005509">
    <property type="term" value="F:calcium ion binding"/>
    <property type="evidence" value="ECO:0007669"/>
    <property type="project" value="InterPro"/>
</dbReference>
<dbReference type="OrthoDB" id="5586at2759"/>
<evidence type="ECO:0000256" key="2">
    <source>
        <dbReference type="ARBA" id="ARBA00022837"/>
    </source>
</evidence>
<dbReference type="Gene3D" id="1.10.238.10">
    <property type="entry name" value="EF-hand"/>
    <property type="match status" value="1"/>
</dbReference>
<feature type="compositionally biased region" description="Low complexity" evidence="3">
    <location>
        <begin position="23"/>
        <end position="55"/>
    </location>
</feature>
<evidence type="ECO:0000313" key="5">
    <source>
        <dbReference type="EMBL" id="GFZ14367.1"/>
    </source>
</evidence>
<dbReference type="Pfam" id="PF17958">
    <property type="entry name" value="EF-hand_13"/>
    <property type="match status" value="1"/>
</dbReference>
<feature type="compositionally biased region" description="Acidic residues" evidence="3">
    <location>
        <begin position="803"/>
        <end position="812"/>
    </location>
</feature>
<reference evidence="5 6" key="1">
    <citation type="submission" date="2019-07" db="EMBL/GenBank/DDBJ databases">
        <title>De Novo Assembly of kiwifruit Actinidia rufa.</title>
        <authorList>
            <person name="Sugita-Konishi S."/>
            <person name="Sato K."/>
            <person name="Mori E."/>
            <person name="Abe Y."/>
            <person name="Kisaki G."/>
            <person name="Hamano K."/>
            <person name="Suezawa K."/>
            <person name="Otani M."/>
            <person name="Fukuda T."/>
            <person name="Manabe T."/>
            <person name="Gomi K."/>
            <person name="Tabuchi M."/>
            <person name="Akimitsu K."/>
            <person name="Kataoka I."/>
        </authorList>
    </citation>
    <scope>NUCLEOTIDE SEQUENCE [LARGE SCALE GENOMIC DNA]</scope>
    <source>
        <strain evidence="6">cv. Fuchu</strain>
    </source>
</reference>
<dbReference type="GO" id="GO:0019888">
    <property type="term" value="F:protein phosphatase regulator activity"/>
    <property type="evidence" value="ECO:0007669"/>
    <property type="project" value="TreeGrafter"/>
</dbReference>
<accession>A0A7J0GU48</accession>
<dbReference type="EMBL" id="BJWL01000024">
    <property type="protein sequence ID" value="GFZ14367.1"/>
    <property type="molecule type" value="Genomic_DNA"/>
</dbReference>
<proteinExistence type="predicted"/>
<dbReference type="PROSITE" id="PS00018">
    <property type="entry name" value="EF_HAND_1"/>
    <property type="match status" value="1"/>
</dbReference>
<dbReference type="Gene3D" id="1.10.238.230">
    <property type="match status" value="1"/>
</dbReference>
<evidence type="ECO:0000256" key="1">
    <source>
        <dbReference type="ARBA" id="ARBA00022723"/>
    </source>
</evidence>
<feature type="region of interest" description="Disordered" evidence="3">
    <location>
        <begin position="791"/>
        <end position="812"/>
    </location>
</feature>
<dbReference type="PANTHER" id="PTHR14095">
    <property type="entry name" value="PHOSPHATASE 2A REGULATORY SUBUNIT-RELATED"/>
    <property type="match status" value="1"/>
</dbReference>
<feature type="domain" description="EF-hand" evidence="4">
    <location>
        <begin position="664"/>
        <end position="699"/>
    </location>
</feature>
<evidence type="ECO:0000313" key="6">
    <source>
        <dbReference type="Proteomes" id="UP000585474"/>
    </source>
</evidence>
<evidence type="ECO:0000256" key="3">
    <source>
        <dbReference type="SAM" id="MobiDB-lite"/>
    </source>
</evidence>
<dbReference type="AlphaFoldDB" id="A0A7J0GU48"/>
<dbReference type="PROSITE" id="PS50222">
    <property type="entry name" value="EF_HAND_2"/>
    <property type="match status" value="1"/>
</dbReference>
<dbReference type="GO" id="GO:0000159">
    <property type="term" value="C:protein phosphatase type 2A complex"/>
    <property type="evidence" value="ECO:0007669"/>
    <property type="project" value="TreeGrafter"/>
</dbReference>
<keyword evidence="2" id="KW-0106">Calcium</keyword>
<dbReference type="Proteomes" id="UP000585474">
    <property type="component" value="Unassembled WGS sequence"/>
</dbReference>
<dbReference type="Pfam" id="PF13499">
    <property type="entry name" value="EF-hand_7"/>
    <property type="match status" value="1"/>
</dbReference>
<protein>
    <submittedName>
        <fullName evidence="5">Calcium-binding EF-hand family protein</fullName>
    </submittedName>
</protein>
<gene>
    <name evidence="5" type="ORF">Acr_24g0005570</name>
</gene>
<dbReference type="PANTHER" id="PTHR14095:SF0">
    <property type="entry name" value="MIP22305P"/>
    <property type="match status" value="1"/>
</dbReference>
<dbReference type="InterPro" id="IPR011992">
    <property type="entry name" value="EF-hand-dom_pair"/>
</dbReference>
<name>A0A7J0GU48_9ERIC</name>
<dbReference type="InterPro" id="IPR002048">
    <property type="entry name" value="EF_hand_dom"/>
</dbReference>
<dbReference type="InterPro" id="IPR041534">
    <property type="entry name" value="EF-hand_13"/>
</dbReference>
<evidence type="ECO:0000259" key="4">
    <source>
        <dbReference type="PROSITE" id="PS50222"/>
    </source>
</evidence>
<comment type="caution">
    <text evidence="5">The sequence shown here is derived from an EMBL/GenBank/DDBJ whole genome shotgun (WGS) entry which is preliminary data.</text>
</comment>
<dbReference type="FunFam" id="1.10.238.10:FF:000067">
    <property type="entry name" value="serine/threonine protein phosphatase 2A regulatory subunit B''beta-like"/>
    <property type="match status" value="1"/>
</dbReference>
<dbReference type="Gene3D" id="1.10.238.220">
    <property type="match status" value="1"/>
</dbReference>